<dbReference type="RefSeq" id="WP_169350873.1">
    <property type="nucleotide sequence ID" value="NZ_JABBJJ010000344.1"/>
</dbReference>
<comment type="caution">
    <text evidence="4">The sequence shown here is derived from an EMBL/GenBank/DDBJ whole genome shotgun (WGS) entry which is preliminary data.</text>
</comment>
<proteinExistence type="predicted"/>
<keyword evidence="1" id="KW-0479">Metal-binding</keyword>
<feature type="domain" description="GON" evidence="3">
    <location>
        <begin position="61"/>
        <end position="118"/>
    </location>
</feature>
<accession>A0A848LV80</accession>
<keyword evidence="2" id="KW-0732">Signal</keyword>
<dbReference type="Proteomes" id="UP000518300">
    <property type="component" value="Unassembled WGS sequence"/>
</dbReference>
<dbReference type="AlphaFoldDB" id="A0A848LV80"/>
<sequence>MSHWKKSLASPALFMSLVTLSTSCGEAGDMSETMARSAPTPQASIAPLPEQWQALQHIAPATCQELKNSNPHAVDGEYVLYFNGNPIQPWTAWCHDMAGTPTEYLTLKETGSYNYSQYTAGGASPGTTVRTTYFKLRINPATLRVNTADQTFSSSSGHLQHASTVPVNSMSYASAMSCDLAVAGVANIDLRGTPFTVAANPFSVMGSGAVGTTTYSADAKVVDLKGGGYCGWNAPTGSSNPYNQNGGQLPLVYSP</sequence>
<name>A0A848LV80_9BACT</name>
<feature type="signal peptide" evidence="2">
    <location>
        <begin position="1"/>
        <end position="27"/>
    </location>
</feature>
<reference evidence="4 5" key="1">
    <citation type="submission" date="2020-04" db="EMBL/GenBank/DDBJ databases">
        <title>Draft genome of Pyxidicoccus fallax type strain.</title>
        <authorList>
            <person name="Whitworth D.E."/>
        </authorList>
    </citation>
    <scope>NUCLEOTIDE SEQUENCE [LARGE SCALE GENOMIC DNA]</scope>
    <source>
        <strain evidence="4 5">DSM 14698</strain>
    </source>
</reference>
<evidence type="ECO:0000256" key="2">
    <source>
        <dbReference type="SAM" id="SignalP"/>
    </source>
</evidence>
<evidence type="ECO:0000256" key="1">
    <source>
        <dbReference type="ARBA" id="ARBA00022723"/>
    </source>
</evidence>
<dbReference type="GO" id="GO:0004222">
    <property type="term" value="F:metalloendopeptidase activity"/>
    <property type="evidence" value="ECO:0007669"/>
    <property type="project" value="InterPro"/>
</dbReference>
<dbReference type="InterPro" id="IPR012314">
    <property type="entry name" value="Pept_M12B_GON-ADAMTSs"/>
</dbReference>
<dbReference type="PROSITE" id="PS51257">
    <property type="entry name" value="PROKAR_LIPOPROTEIN"/>
    <property type="match status" value="1"/>
</dbReference>
<gene>
    <name evidence="4" type="ORF">HG543_43640</name>
</gene>
<dbReference type="Pfam" id="PF08685">
    <property type="entry name" value="GON"/>
    <property type="match status" value="2"/>
</dbReference>
<keyword evidence="5" id="KW-1185">Reference proteome</keyword>
<evidence type="ECO:0000313" key="4">
    <source>
        <dbReference type="EMBL" id="NMO21696.1"/>
    </source>
</evidence>
<feature type="domain" description="GON" evidence="3">
    <location>
        <begin position="129"/>
        <end position="235"/>
    </location>
</feature>
<evidence type="ECO:0000313" key="5">
    <source>
        <dbReference type="Proteomes" id="UP000518300"/>
    </source>
</evidence>
<protein>
    <recommendedName>
        <fullName evidence="3">GON domain-containing protein</fullName>
    </recommendedName>
</protein>
<evidence type="ECO:0000259" key="3">
    <source>
        <dbReference type="Pfam" id="PF08685"/>
    </source>
</evidence>
<feature type="chain" id="PRO_5032734268" description="GON domain-containing protein" evidence="2">
    <location>
        <begin position="28"/>
        <end position="255"/>
    </location>
</feature>
<organism evidence="4 5">
    <name type="scientific">Pyxidicoccus fallax</name>
    <dbReference type="NCBI Taxonomy" id="394095"/>
    <lineage>
        <taxon>Bacteria</taxon>
        <taxon>Pseudomonadati</taxon>
        <taxon>Myxococcota</taxon>
        <taxon>Myxococcia</taxon>
        <taxon>Myxococcales</taxon>
        <taxon>Cystobacterineae</taxon>
        <taxon>Myxococcaceae</taxon>
        <taxon>Pyxidicoccus</taxon>
    </lineage>
</organism>
<dbReference type="EMBL" id="JABBJJ010000344">
    <property type="protein sequence ID" value="NMO21696.1"/>
    <property type="molecule type" value="Genomic_DNA"/>
</dbReference>
<dbReference type="GO" id="GO:0008270">
    <property type="term" value="F:zinc ion binding"/>
    <property type="evidence" value="ECO:0007669"/>
    <property type="project" value="InterPro"/>
</dbReference>